<dbReference type="Gene3D" id="3.90.1570.10">
    <property type="entry name" value="tt1808, chain A"/>
    <property type="match status" value="1"/>
</dbReference>
<dbReference type="RefSeq" id="WP_228771852.1">
    <property type="nucleotide sequence ID" value="NZ_FMZZ01000012.1"/>
</dbReference>
<dbReference type="AlphaFoldDB" id="A0A1G6VII8"/>
<dbReference type="EMBL" id="FMZZ01000012">
    <property type="protein sequence ID" value="SDD53368.1"/>
    <property type="molecule type" value="Genomic_DNA"/>
</dbReference>
<evidence type="ECO:0000259" key="1">
    <source>
        <dbReference type="Pfam" id="PF05685"/>
    </source>
</evidence>
<evidence type="ECO:0000313" key="2">
    <source>
        <dbReference type="EMBL" id="SDD53368.1"/>
    </source>
</evidence>
<name>A0A1G6VII8_9PSEU</name>
<reference evidence="3" key="1">
    <citation type="submission" date="2016-10" db="EMBL/GenBank/DDBJ databases">
        <authorList>
            <person name="Varghese N."/>
            <person name="Submissions S."/>
        </authorList>
    </citation>
    <scope>NUCLEOTIDE SEQUENCE [LARGE SCALE GENOMIC DNA]</scope>
    <source>
        <strain evidence="3">IBRC-M 10403</strain>
    </source>
</reference>
<sequence length="104" mass="11553">MGTMVATTGSYPFAHGRPFTVDDLEAMPDDGNRYELLDGMLLVSPAPGVRHQKIVVKLSRLLDEVCPRSLHVLVAPFAVRTARDIELRPDVLVAREEDLTEKLL</sequence>
<dbReference type="InterPro" id="IPR012296">
    <property type="entry name" value="Nuclease_put_TT1808"/>
</dbReference>
<dbReference type="Proteomes" id="UP000199501">
    <property type="component" value="Unassembled WGS sequence"/>
</dbReference>
<accession>A0A1G6VII8</accession>
<dbReference type="SUPFAM" id="SSF52980">
    <property type="entry name" value="Restriction endonuclease-like"/>
    <property type="match status" value="1"/>
</dbReference>
<protein>
    <submittedName>
        <fullName evidence="2">Putative restriction endonuclease</fullName>
    </submittedName>
</protein>
<keyword evidence="2" id="KW-0378">Hydrolase</keyword>
<dbReference type="InterPro" id="IPR011335">
    <property type="entry name" value="Restrct_endonuc-II-like"/>
</dbReference>
<dbReference type="Pfam" id="PF05685">
    <property type="entry name" value="Uma2"/>
    <property type="match status" value="1"/>
</dbReference>
<dbReference type="InterPro" id="IPR008538">
    <property type="entry name" value="Uma2"/>
</dbReference>
<organism evidence="2 3">
    <name type="scientific">Actinokineospora iranica</name>
    <dbReference type="NCBI Taxonomy" id="1271860"/>
    <lineage>
        <taxon>Bacteria</taxon>
        <taxon>Bacillati</taxon>
        <taxon>Actinomycetota</taxon>
        <taxon>Actinomycetes</taxon>
        <taxon>Pseudonocardiales</taxon>
        <taxon>Pseudonocardiaceae</taxon>
        <taxon>Actinokineospora</taxon>
    </lineage>
</organism>
<feature type="domain" description="Putative restriction endonuclease" evidence="1">
    <location>
        <begin position="22"/>
        <end position="97"/>
    </location>
</feature>
<keyword evidence="2" id="KW-0255">Endonuclease</keyword>
<dbReference type="STRING" id="1271860.SAMN05216174_112163"/>
<keyword evidence="2" id="KW-0540">Nuclease</keyword>
<keyword evidence="3" id="KW-1185">Reference proteome</keyword>
<gene>
    <name evidence="2" type="ORF">SAMN05216174_112163</name>
</gene>
<dbReference type="GO" id="GO:0004519">
    <property type="term" value="F:endonuclease activity"/>
    <property type="evidence" value="ECO:0007669"/>
    <property type="project" value="UniProtKB-KW"/>
</dbReference>
<proteinExistence type="predicted"/>
<feature type="non-terminal residue" evidence="2">
    <location>
        <position position="104"/>
    </location>
</feature>
<evidence type="ECO:0000313" key="3">
    <source>
        <dbReference type="Proteomes" id="UP000199501"/>
    </source>
</evidence>